<dbReference type="InterPro" id="IPR045851">
    <property type="entry name" value="AMP-bd_C_sf"/>
</dbReference>
<keyword evidence="5" id="KW-1185">Reference proteome</keyword>
<reference evidence="4 5" key="1">
    <citation type="submission" date="2024-06" db="EMBL/GenBank/DDBJ databases">
        <authorList>
            <person name="Kaempfer P."/>
            <person name="Viver T."/>
        </authorList>
    </citation>
    <scope>NUCLEOTIDE SEQUENCE [LARGE SCALE GENOMIC DNA]</scope>
    <source>
        <strain evidence="4 5">ST-119</strain>
    </source>
</reference>
<evidence type="ECO:0000256" key="2">
    <source>
        <dbReference type="ARBA" id="ARBA00022598"/>
    </source>
</evidence>
<dbReference type="SUPFAM" id="SSF56801">
    <property type="entry name" value="Acetyl-CoA synthetase-like"/>
    <property type="match status" value="1"/>
</dbReference>
<dbReference type="Gene3D" id="3.30.300.30">
    <property type="match status" value="1"/>
</dbReference>
<dbReference type="Pfam" id="PF00501">
    <property type="entry name" value="AMP-binding"/>
    <property type="match status" value="1"/>
</dbReference>
<dbReference type="EMBL" id="JBELPZ010000006">
    <property type="protein sequence ID" value="MFL9844404.1"/>
    <property type="molecule type" value="Genomic_DNA"/>
</dbReference>
<evidence type="ECO:0000259" key="3">
    <source>
        <dbReference type="Pfam" id="PF00501"/>
    </source>
</evidence>
<protein>
    <submittedName>
        <fullName evidence="4">AMP-binding protein</fullName>
    </submittedName>
</protein>
<dbReference type="RefSeq" id="WP_408084653.1">
    <property type="nucleotide sequence ID" value="NZ_JBELPZ010000006.1"/>
</dbReference>
<keyword evidence="2" id="KW-0436">Ligase</keyword>
<feature type="domain" description="AMP-dependent synthetase/ligase" evidence="3">
    <location>
        <begin position="56"/>
        <end position="205"/>
    </location>
</feature>
<name>A0ABW8YVX0_9FLAO</name>
<sequence>MIPAIDYTFVHPAFMLNGFYFSKEDLSRVAYAYIKEGSDFEQQMGRFLLDWFDANNYIVMHTSGTTGKPKEIRVSKQAMVHSALATGRFFDLPARTKALLCLPLHYIAGKMMMVRALVLGWELDVVPPSSDPLQGIKTGYDFAALVPLQAEESIQQLYKIKQVILGGAKVNAALAEKLGSLPTAVYETYGMTETVSHIAVKRVGEAAFTVLPDVAITTDDRQCLVIDTPKLSEKLLITNDVVDVIDESHFEWKGRFDNVINSGGIKLFPEQIEEKLAPHIARRFFVAGVADDRLGNRLVLVIEGKPYDIDETIFSSLGKFEKPREVIFREQFAETASGKVIRHKSLDAAL</sequence>
<dbReference type="PANTHER" id="PTHR43201:SF5">
    <property type="entry name" value="MEDIUM-CHAIN ACYL-COA LIGASE ACSF2, MITOCHONDRIAL"/>
    <property type="match status" value="1"/>
</dbReference>
<comment type="similarity">
    <text evidence="1">Belongs to the ATP-dependent AMP-binding enzyme family.</text>
</comment>
<dbReference type="Proteomes" id="UP001629156">
    <property type="component" value="Unassembled WGS sequence"/>
</dbReference>
<dbReference type="InterPro" id="IPR042099">
    <property type="entry name" value="ANL_N_sf"/>
</dbReference>
<evidence type="ECO:0000313" key="5">
    <source>
        <dbReference type="Proteomes" id="UP001629156"/>
    </source>
</evidence>
<dbReference type="InterPro" id="IPR000873">
    <property type="entry name" value="AMP-dep_synth/lig_dom"/>
</dbReference>
<proteinExistence type="inferred from homology"/>
<dbReference type="Gene3D" id="3.40.50.12780">
    <property type="entry name" value="N-terminal domain of ligase-like"/>
    <property type="match status" value="1"/>
</dbReference>
<accession>A0ABW8YVX0</accession>
<dbReference type="PROSITE" id="PS00455">
    <property type="entry name" value="AMP_BINDING"/>
    <property type="match status" value="1"/>
</dbReference>
<dbReference type="PANTHER" id="PTHR43201">
    <property type="entry name" value="ACYL-COA SYNTHETASE"/>
    <property type="match status" value="1"/>
</dbReference>
<dbReference type="InterPro" id="IPR020845">
    <property type="entry name" value="AMP-binding_CS"/>
</dbReference>
<evidence type="ECO:0000313" key="4">
    <source>
        <dbReference type="EMBL" id="MFL9844404.1"/>
    </source>
</evidence>
<evidence type="ECO:0000256" key="1">
    <source>
        <dbReference type="ARBA" id="ARBA00006432"/>
    </source>
</evidence>
<comment type="caution">
    <text evidence="4">The sequence shown here is derived from an EMBL/GenBank/DDBJ whole genome shotgun (WGS) entry which is preliminary data.</text>
</comment>
<organism evidence="4 5">
    <name type="scientific">Flavobacterium rhizosphaerae</name>
    <dbReference type="NCBI Taxonomy" id="3163298"/>
    <lineage>
        <taxon>Bacteria</taxon>
        <taxon>Pseudomonadati</taxon>
        <taxon>Bacteroidota</taxon>
        <taxon>Flavobacteriia</taxon>
        <taxon>Flavobacteriales</taxon>
        <taxon>Flavobacteriaceae</taxon>
        <taxon>Flavobacterium</taxon>
    </lineage>
</organism>
<gene>
    <name evidence="4" type="ORF">ABS766_08230</name>
</gene>